<reference evidence="2" key="1">
    <citation type="journal article" date="2021" name="bioRxiv">
        <title>Whole Genome Assembly and Annotation of Northern Wild Rice, Zizania palustris L., Supports a Whole Genome Duplication in the Zizania Genus.</title>
        <authorList>
            <person name="Haas M."/>
            <person name="Kono T."/>
            <person name="Macchietto M."/>
            <person name="Millas R."/>
            <person name="McGilp L."/>
            <person name="Shao M."/>
            <person name="Duquette J."/>
            <person name="Hirsch C.N."/>
            <person name="Kimball J."/>
        </authorList>
    </citation>
    <scope>NUCLEOTIDE SEQUENCE</scope>
    <source>
        <tissue evidence="2">Fresh leaf tissue</tissue>
    </source>
</reference>
<feature type="compositionally biased region" description="Polar residues" evidence="1">
    <location>
        <begin position="102"/>
        <end position="117"/>
    </location>
</feature>
<name>A0A8J5WMC7_ZIZPA</name>
<proteinExistence type="predicted"/>
<reference evidence="2" key="2">
    <citation type="submission" date="2021-02" db="EMBL/GenBank/DDBJ databases">
        <authorList>
            <person name="Kimball J.A."/>
            <person name="Haas M.W."/>
            <person name="Macchietto M."/>
            <person name="Kono T."/>
            <person name="Duquette J."/>
            <person name="Shao M."/>
        </authorList>
    </citation>
    <scope>NUCLEOTIDE SEQUENCE</scope>
    <source>
        <tissue evidence="2">Fresh leaf tissue</tissue>
    </source>
</reference>
<accession>A0A8J5WMC7</accession>
<gene>
    <name evidence="2" type="ORF">GUJ93_ZPchr0012g19107</name>
</gene>
<keyword evidence="3" id="KW-1185">Reference proteome</keyword>
<sequence>MLTQEAIKLDAEVIHRTRTWAAELLARANCLSLVIAFRMENGNVEKALDFHYVRGAPKRIKMVENDIPEQTKGVSRNSPHAQTNSHSGIQKNVEEKQESSMDESNLQQGHDPSSTVL</sequence>
<dbReference type="Proteomes" id="UP000729402">
    <property type="component" value="Unassembled WGS sequence"/>
</dbReference>
<protein>
    <submittedName>
        <fullName evidence="2">Uncharacterized protein</fullName>
    </submittedName>
</protein>
<dbReference type="AlphaFoldDB" id="A0A8J5WMC7"/>
<organism evidence="2 3">
    <name type="scientific">Zizania palustris</name>
    <name type="common">Northern wild rice</name>
    <dbReference type="NCBI Taxonomy" id="103762"/>
    <lineage>
        <taxon>Eukaryota</taxon>
        <taxon>Viridiplantae</taxon>
        <taxon>Streptophyta</taxon>
        <taxon>Embryophyta</taxon>
        <taxon>Tracheophyta</taxon>
        <taxon>Spermatophyta</taxon>
        <taxon>Magnoliopsida</taxon>
        <taxon>Liliopsida</taxon>
        <taxon>Poales</taxon>
        <taxon>Poaceae</taxon>
        <taxon>BOP clade</taxon>
        <taxon>Oryzoideae</taxon>
        <taxon>Oryzeae</taxon>
        <taxon>Zizaniinae</taxon>
        <taxon>Zizania</taxon>
    </lineage>
</organism>
<feature type="region of interest" description="Disordered" evidence="1">
    <location>
        <begin position="63"/>
        <end position="117"/>
    </location>
</feature>
<feature type="compositionally biased region" description="Polar residues" evidence="1">
    <location>
        <begin position="72"/>
        <end position="90"/>
    </location>
</feature>
<evidence type="ECO:0000256" key="1">
    <source>
        <dbReference type="SAM" id="MobiDB-lite"/>
    </source>
</evidence>
<comment type="caution">
    <text evidence="2">The sequence shown here is derived from an EMBL/GenBank/DDBJ whole genome shotgun (WGS) entry which is preliminary data.</text>
</comment>
<dbReference type="EMBL" id="JAAALK010000080">
    <property type="protein sequence ID" value="KAG8092386.1"/>
    <property type="molecule type" value="Genomic_DNA"/>
</dbReference>
<evidence type="ECO:0000313" key="2">
    <source>
        <dbReference type="EMBL" id="KAG8092386.1"/>
    </source>
</evidence>
<evidence type="ECO:0000313" key="3">
    <source>
        <dbReference type="Proteomes" id="UP000729402"/>
    </source>
</evidence>